<reference evidence="1 2" key="1">
    <citation type="submission" date="2022-05" db="EMBL/GenBank/DDBJ databases">
        <authorList>
            <consortium name="Genoscope - CEA"/>
            <person name="William W."/>
        </authorList>
    </citation>
    <scope>NUCLEOTIDE SEQUENCE [LARGE SCALE GENOMIC DNA]</scope>
</reference>
<organism evidence="1 2">
    <name type="scientific">Pocillopora meandrina</name>
    <dbReference type="NCBI Taxonomy" id="46732"/>
    <lineage>
        <taxon>Eukaryota</taxon>
        <taxon>Metazoa</taxon>
        <taxon>Cnidaria</taxon>
        <taxon>Anthozoa</taxon>
        <taxon>Hexacorallia</taxon>
        <taxon>Scleractinia</taxon>
        <taxon>Astrocoeniina</taxon>
        <taxon>Pocilloporidae</taxon>
        <taxon>Pocillopora</taxon>
    </lineage>
</organism>
<accession>A0AAU9XSH2</accession>
<proteinExistence type="predicted"/>
<evidence type="ECO:0000313" key="2">
    <source>
        <dbReference type="Proteomes" id="UP001159428"/>
    </source>
</evidence>
<dbReference type="AlphaFoldDB" id="A0AAU9XSH2"/>
<evidence type="ECO:0000313" key="1">
    <source>
        <dbReference type="EMBL" id="CAH3156565.1"/>
    </source>
</evidence>
<dbReference type="EMBL" id="CALNXJ010000061">
    <property type="protein sequence ID" value="CAH3156565.1"/>
    <property type="molecule type" value="Genomic_DNA"/>
</dbReference>
<protein>
    <submittedName>
        <fullName evidence="1">Uncharacterized protein</fullName>
    </submittedName>
</protein>
<dbReference type="Proteomes" id="UP001159428">
    <property type="component" value="Unassembled WGS sequence"/>
</dbReference>
<keyword evidence="2" id="KW-1185">Reference proteome</keyword>
<gene>
    <name evidence="1" type="ORF">PMEA_00029577</name>
</gene>
<name>A0AAU9XSH2_9CNID</name>
<comment type="caution">
    <text evidence="1">The sequence shown here is derived from an EMBL/GenBank/DDBJ whole genome shotgun (WGS) entry which is preliminary data.</text>
</comment>
<sequence>MADLWEDKGGRVPSPTGLASTIVTDQNKIKPNLPDYELFPSEIKNKTWGNIRHVSFCNIVNNVYDEIVYYRRNISNVPSSRAGKSFIEVLTFWIKQFNADSDLNSVALKVFMVLPTLILQKPSATSKSKEHSAAIERRLVLWKQLRRP</sequence>